<evidence type="ECO:0000313" key="12">
    <source>
        <dbReference type="Proteomes" id="UP000177043"/>
    </source>
</evidence>
<dbReference type="GO" id="GO:0005829">
    <property type="term" value="C:cytosol"/>
    <property type="evidence" value="ECO:0007669"/>
    <property type="project" value="TreeGrafter"/>
</dbReference>
<feature type="binding site" evidence="7 8">
    <location>
        <begin position="65"/>
        <end position="68"/>
    </location>
    <ligand>
        <name>substrate</name>
    </ligand>
</feature>
<dbReference type="Proteomes" id="UP000177043">
    <property type="component" value="Unassembled WGS sequence"/>
</dbReference>
<feature type="binding site" evidence="8">
    <location>
        <position position="147"/>
    </location>
    <ligand>
        <name>(2R)-3-phosphoglycerate</name>
        <dbReference type="ChEBI" id="CHEBI:58272"/>
    </ligand>
</feature>
<reference evidence="11 12" key="1">
    <citation type="journal article" date="2016" name="Nat. Commun.">
        <title>Thousands of microbial genomes shed light on interconnected biogeochemical processes in an aquifer system.</title>
        <authorList>
            <person name="Anantharaman K."/>
            <person name="Brown C.T."/>
            <person name="Hug L.A."/>
            <person name="Sharon I."/>
            <person name="Castelle C.J."/>
            <person name="Probst A.J."/>
            <person name="Thomas B.C."/>
            <person name="Singh A."/>
            <person name="Wilkins M.J."/>
            <person name="Karaoz U."/>
            <person name="Brodie E.L."/>
            <person name="Williams K.H."/>
            <person name="Hubbard S.S."/>
            <person name="Banfield J.F."/>
        </authorList>
    </citation>
    <scope>NUCLEOTIDE SEQUENCE [LARGE SCALE GENOMIC DNA]</scope>
</reference>
<keyword evidence="7" id="KW-0324">Glycolysis</keyword>
<evidence type="ECO:0000256" key="4">
    <source>
        <dbReference type="ARBA" id="ARBA00022741"/>
    </source>
</evidence>
<evidence type="ECO:0000256" key="10">
    <source>
        <dbReference type="RuleBase" id="RU000532"/>
    </source>
</evidence>
<feature type="binding site" evidence="8">
    <location>
        <position position="114"/>
    </location>
    <ligand>
        <name>(2R)-3-phosphoglycerate</name>
        <dbReference type="ChEBI" id="CHEBI:58272"/>
    </ligand>
</feature>
<keyword evidence="5 7" id="KW-0418">Kinase</keyword>
<gene>
    <name evidence="7" type="primary">pgk</name>
    <name evidence="11" type="ORF">A2571_00405</name>
</gene>
<feature type="binding site" evidence="7">
    <location>
        <position position="114"/>
    </location>
    <ligand>
        <name>substrate</name>
    </ligand>
</feature>
<feature type="binding site" evidence="7 9">
    <location>
        <position position="308"/>
    </location>
    <ligand>
        <name>ATP</name>
        <dbReference type="ChEBI" id="CHEBI:30616"/>
    </ligand>
</feature>
<dbReference type="GO" id="GO:0006096">
    <property type="term" value="P:glycolytic process"/>
    <property type="evidence" value="ECO:0007669"/>
    <property type="project" value="UniProtKB-UniRule"/>
</dbReference>
<evidence type="ECO:0000256" key="9">
    <source>
        <dbReference type="PIRSR" id="PIRSR000724-2"/>
    </source>
</evidence>
<comment type="caution">
    <text evidence="7">Lacks conserved residue(s) required for the propagation of feature annotation.</text>
</comment>
<dbReference type="GO" id="GO:0043531">
    <property type="term" value="F:ADP binding"/>
    <property type="evidence" value="ECO:0007669"/>
    <property type="project" value="TreeGrafter"/>
</dbReference>
<dbReference type="AlphaFoldDB" id="A0A1G2QEI6"/>
<feature type="binding site" evidence="7 8">
    <location>
        <begin position="27"/>
        <end position="29"/>
    </location>
    <ligand>
        <name>substrate</name>
    </ligand>
</feature>
<dbReference type="PANTHER" id="PTHR11406">
    <property type="entry name" value="PHOSPHOGLYCERATE KINASE"/>
    <property type="match status" value="1"/>
</dbReference>
<dbReference type="InterPro" id="IPR015824">
    <property type="entry name" value="Phosphoglycerate_kinase_N"/>
</dbReference>
<keyword evidence="4 7" id="KW-0547">Nucleotide-binding</keyword>
<keyword evidence="3 7" id="KW-0808">Transferase</keyword>
<protein>
    <recommendedName>
        <fullName evidence="2 7">Phosphoglycerate kinase</fullName>
        <ecNumber evidence="2 7">2.7.2.3</ecNumber>
    </recommendedName>
</protein>
<dbReference type="EMBL" id="MHTJ01000002">
    <property type="protein sequence ID" value="OHA58833.1"/>
    <property type="molecule type" value="Genomic_DNA"/>
</dbReference>
<evidence type="ECO:0000256" key="6">
    <source>
        <dbReference type="ARBA" id="ARBA00022840"/>
    </source>
</evidence>
<dbReference type="Pfam" id="PF00162">
    <property type="entry name" value="PGK"/>
    <property type="match status" value="1"/>
</dbReference>
<dbReference type="InterPro" id="IPR036043">
    <property type="entry name" value="Phosphoglycerate_kinase_sf"/>
</dbReference>
<dbReference type="PIRSF" id="PIRSF000724">
    <property type="entry name" value="Pgk"/>
    <property type="match status" value="1"/>
</dbReference>
<comment type="catalytic activity">
    <reaction evidence="1 7 10">
        <text>(2R)-3-phosphoglycerate + ATP = (2R)-3-phospho-glyceroyl phosphate + ADP</text>
        <dbReference type="Rhea" id="RHEA:14801"/>
        <dbReference type="ChEBI" id="CHEBI:30616"/>
        <dbReference type="ChEBI" id="CHEBI:57604"/>
        <dbReference type="ChEBI" id="CHEBI:58272"/>
        <dbReference type="ChEBI" id="CHEBI:456216"/>
        <dbReference type="EC" id="2.7.2.3"/>
    </reaction>
</comment>
<evidence type="ECO:0000256" key="1">
    <source>
        <dbReference type="ARBA" id="ARBA00000642"/>
    </source>
</evidence>
<evidence type="ECO:0000256" key="7">
    <source>
        <dbReference type="HAMAP-Rule" id="MF_00145"/>
    </source>
</evidence>
<evidence type="ECO:0000256" key="5">
    <source>
        <dbReference type="ARBA" id="ARBA00022777"/>
    </source>
</evidence>
<evidence type="ECO:0000256" key="8">
    <source>
        <dbReference type="PIRSR" id="PIRSR000724-1"/>
    </source>
</evidence>
<comment type="subcellular location">
    <subcellularLocation>
        <location evidence="7">Cytoplasm</location>
    </subcellularLocation>
</comment>
<dbReference type="GO" id="GO:0005524">
    <property type="term" value="F:ATP binding"/>
    <property type="evidence" value="ECO:0007669"/>
    <property type="project" value="UniProtKB-KW"/>
</dbReference>
<organism evidence="11 12">
    <name type="scientific">Candidatus Vogelbacteria bacterium RIFOXYD1_FULL_44_32</name>
    <dbReference type="NCBI Taxonomy" id="1802438"/>
    <lineage>
        <taxon>Bacteria</taxon>
        <taxon>Candidatus Vogeliibacteriota</taxon>
    </lineage>
</organism>
<dbReference type="GO" id="GO:0006094">
    <property type="term" value="P:gluconeogenesis"/>
    <property type="evidence" value="ECO:0007669"/>
    <property type="project" value="TreeGrafter"/>
</dbReference>
<evidence type="ECO:0000256" key="2">
    <source>
        <dbReference type="ARBA" id="ARBA00013061"/>
    </source>
</evidence>
<feature type="binding site" evidence="7">
    <location>
        <position position="147"/>
    </location>
    <ligand>
        <name>substrate</name>
    </ligand>
</feature>
<evidence type="ECO:0000313" key="11">
    <source>
        <dbReference type="EMBL" id="OHA58833.1"/>
    </source>
</evidence>
<comment type="subunit">
    <text evidence="7">Monomer.</text>
</comment>
<dbReference type="UniPathway" id="UPA00109">
    <property type="reaction ID" value="UER00185"/>
</dbReference>
<dbReference type="GO" id="GO:0004618">
    <property type="term" value="F:phosphoglycerate kinase activity"/>
    <property type="evidence" value="ECO:0007669"/>
    <property type="project" value="UniProtKB-UniRule"/>
</dbReference>
<dbReference type="EC" id="2.7.2.3" evidence="2 7"/>
<keyword evidence="7" id="KW-0963">Cytoplasm</keyword>
<dbReference type="STRING" id="1802438.A2571_00405"/>
<comment type="caution">
    <text evidence="11">The sequence shown here is derived from an EMBL/GenBank/DDBJ whole genome shotgun (WGS) entry which is preliminary data.</text>
</comment>
<name>A0A1G2QEI6_9BACT</name>
<accession>A0A1G2QEI6</accession>
<feature type="binding site" evidence="7">
    <location>
        <position position="42"/>
    </location>
    <ligand>
        <name>substrate</name>
    </ligand>
</feature>
<dbReference type="PRINTS" id="PR00477">
    <property type="entry name" value="PHGLYCKINASE"/>
</dbReference>
<dbReference type="HAMAP" id="MF_00145">
    <property type="entry name" value="Phosphoglyc_kinase"/>
    <property type="match status" value="1"/>
</dbReference>
<sequence>MSKLPFKTITDLKTKDLKGNFVLVRTDFNVPIAKGKVLNDSRLLSALPTLKYLAERGAKVLVVAHLGRAGTESLAPVARALEPHLKIGFSKLVFDEARFKAMPNGSVMLLENIRRHEEEEKNDKVFAKRLAGLADIYINDAFSASHRAHASIVGVPKYLPSFAGLAFAKEYTELSKVNKAGHPFVLILGGAKFETKLPVIKKLLPRADFVFVGGALAHPLWHKLGYEIGKSLVGDGVKGLVEVLKDKKIQLPIDVVVKTKDGRVVKKPEGVRKQDNIQDAGPATIDLLKEKIIKAKFVLWNGPVGNFEKGFSKGTEEIAVALVEATGYSMVGGGDTVAALERHHLSSGINYISMSGGAMLEFIAKGTLPGIKALEK</sequence>
<dbReference type="Gene3D" id="3.40.50.1260">
    <property type="entry name" value="Phosphoglycerate kinase, N-terminal domain"/>
    <property type="match status" value="2"/>
</dbReference>
<proteinExistence type="inferred from homology"/>
<feature type="binding site" evidence="7 9">
    <location>
        <begin position="333"/>
        <end position="336"/>
    </location>
    <ligand>
        <name>ATP</name>
        <dbReference type="ChEBI" id="CHEBI:30616"/>
    </ligand>
</feature>
<feature type="binding site" evidence="7 9">
    <location>
        <position position="196"/>
    </location>
    <ligand>
        <name>ATP</name>
        <dbReference type="ChEBI" id="CHEBI:30616"/>
    </ligand>
</feature>
<comment type="similarity">
    <text evidence="7 10">Belongs to the phosphoglycerate kinase family.</text>
</comment>
<dbReference type="SUPFAM" id="SSF53748">
    <property type="entry name" value="Phosphoglycerate kinase"/>
    <property type="match status" value="1"/>
</dbReference>
<dbReference type="InterPro" id="IPR001576">
    <property type="entry name" value="Phosphoglycerate_kinase"/>
</dbReference>
<dbReference type="PANTHER" id="PTHR11406:SF23">
    <property type="entry name" value="PHOSPHOGLYCERATE KINASE 1, CHLOROPLASTIC-RELATED"/>
    <property type="match status" value="1"/>
</dbReference>
<evidence type="ECO:0000256" key="3">
    <source>
        <dbReference type="ARBA" id="ARBA00022679"/>
    </source>
</evidence>
<keyword evidence="6 7" id="KW-0067">ATP-binding</keyword>
<comment type="pathway">
    <text evidence="7">Carbohydrate degradation; glycolysis; pyruvate from D-glyceraldehyde 3-phosphate: step 2/5.</text>
</comment>
<feature type="binding site" evidence="8">
    <location>
        <position position="42"/>
    </location>
    <ligand>
        <name>(2R)-3-phosphoglycerate</name>
        <dbReference type="ChEBI" id="CHEBI:58272"/>
    </ligand>
</feature>